<reference evidence="16" key="1">
    <citation type="submission" date="2020-09" db="EMBL/GenBank/DDBJ databases">
        <title>Taishania pollutisoli gen. nov., sp. nov., Isolated from Tetrabromobisphenol A-Contaminated Soil.</title>
        <authorList>
            <person name="Chen Q."/>
        </authorList>
    </citation>
    <scope>NUCLEOTIDE SEQUENCE</scope>
    <source>
        <strain evidence="16">CZZ-1</strain>
    </source>
</reference>
<evidence type="ECO:0000256" key="10">
    <source>
        <dbReference type="ARBA" id="ARBA00034923"/>
    </source>
</evidence>
<keyword evidence="6" id="KW-0238">DNA-binding</keyword>
<evidence type="ECO:0000256" key="2">
    <source>
        <dbReference type="ARBA" id="ARBA00022741"/>
    </source>
</evidence>
<evidence type="ECO:0000256" key="4">
    <source>
        <dbReference type="ARBA" id="ARBA00022806"/>
    </source>
</evidence>
<dbReference type="RefSeq" id="WP_163491605.1">
    <property type="nucleotide sequence ID" value="NZ_JACVEL010000011.1"/>
</dbReference>
<accession>A0A8J6PRR5</accession>
<dbReference type="SUPFAM" id="SSF52540">
    <property type="entry name" value="P-loop containing nucleoside triphosphate hydrolases"/>
    <property type="match status" value="1"/>
</dbReference>
<dbReference type="AlphaFoldDB" id="A0A8J6PRR5"/>
<dbReference type="InterPro" id="IPR014017">
    <property type="entry name" value="DNA_helicase_UvrD-like_C"/>
</dbReference>
<dbReference type="Pfam" id="PF21196">
    <property type="entry name" value="PcrA_UvrD_tudor"/>
    <property type="match status" value="1"/>
</dbReference>
<protein>
    <recommendedName>
        <fullName evidence="9">DNA 3'-5' helicase</fullName>
        <ecNumber evidence="9">5.6.2.4</ecNumber>
    </recommendedName>
    <alternativeName>
        <fullName evidence="10">DNA 3'-5' helicase II</fullName>
    </alternativeName>
</protein>
<keyword evidence="7" id="KW-0413">Isomerase</keyword>
<dbReference type="InterPro" id="IPR000212">
    <property type="entry name" value="DNA_helicase_UvrD/REP"/>
</dbReference>
<dbReference type="PANTHER" id="PTHR11070">
    <property type="entry name" value="UVRD / RECB / PCRA DNA HELICASE FAMILY MEMBER"/>
    <property type="match status" value="1"/>
</dbReference>
<dbReference type="GO" id="GO:0003677">
    <property type="term" value="F:DNA binding"/>
    <property type="evidence" value="ECO:0007669"/>
    <property type="project" value="UniProtKB-KW"/>
</dbReference>
<dbReference type="InterPro" id="IPR014016">
    <property type="entry name" value="UvrD-like_ATP-bd"/>
</dbReference>
<proteinExistence type="inferred from homology"/>
<keyword evidence="17" id="KW-1185">Reference proteome</keyword>
<feature type="domain" description="UvrD-like helicase ATP-binding" evidence="14">
    <location>
        <begin position="5"/>
        <end position="298"/>
    </location>
</feature>
<comment type="catalytic activity">
    <reaction evidence="8">
        <text>Couples ATP hydrolysis with the unwinding of duplex DNA by translocating in the 3'-5' direction.</text>
        <dbReference type="EC" id="5.6.2.4"/>
    </reaction>
</comment>
<dbReference type="PANTHER" id="PTHR11070:SF2">
    <property type="entry name" value="ATP-DEPENDENT DNA HELICASE SRS2"/>
    <property type="match status" value="1"/>
</dbReference>
<evidence type="ECO:0000256" key="3">
    <source>
        <dbReference type="ARBA" id="ARBA00022801"/>
    </source>
</evidence>
<dbReference type="CDD" id="cd18807">
    <property type="entry name" value="SF1_C_UvrD"/>
    <property type="match status" value="1"/>
</dbReference>
<dbReference type="Gene3D" id="1.10.10.160">
    <property type="match status" value="1"/>
</dbReference>
<dbReference type="EMBL" id="JACVEL010000011">
    <property type="protein sequence ID" value="MBC9813503.1"/>
    <property type="molecule type" value="Genomic_DNA"/>
</dbReference>
<dbReference type="Gene3D" id="1.10.486.10">
    <property type="entry name" value="PCRA, domain 4"/>
    <property type="match status" value="1"/>
</dbReference>
<dbReference type="GO" id="GO:0033202">
    <property type="term" value="C:DNA helicase complex"/>
    <property type="evidence" value="ECO:0007669"/>
    <property type="project" value="TreeGrafter"/>
</dbReference>
<dbReference type="InterPro" id="IPR013986">
    <property type="entry name" value="DExx_box_DNA_helicase_dom_sf"/>
</dbReference>
<comment type="catalytic activity">
    <reaction evidence="11">
        <text>ATP + H2O = ADP + phosphate + H(+)</text>
        <dbReference type="Rhea" id="RHEA:13065"/>
        <dbReference type="ChEBI" id="CHEBI:15377"/>
        <dbReference type="ChEBI" id="CHEBI:15378"/>
        <dbReference type="ChEBI" id="CHEBI:30616"/>
        <dbReference type="ChEBI" id="CHEBI:43474"/>
        <dbReference type="ChEBI" id="CHEBI:456216"/>
        <dbReference type="EC" id="5.6.2.4"/>
    </reaction>
</comment>
<dbReference type="CDD" id="cd17932">
    <property type="entry name" value="DEXQc_UvrD"/>
    <property type="match status" value="1"/>
</dbReference>
<dbReference type="Gene3D" id="3.40.50.300">
    <property type="entry name" value="P-loop containing nucleotide triphosphate hydrolases"/>
    <property type="match status" value="2"/>
</dbReference>
<evidence type="ECO:0000259" key="15">
    <source>
        <dbReference type="PROSITE" id="PS51217"/>
    </source>
</evidence>
<evidence type="ECO:0000256" key="5">
    <source>
        <dbReference type="ARBA" id="ARBA00022840"/>
    </source>
</evidence>
<evidence type="ECO:0000313" key="17">
    <source>
        <dbReference type="Proteomes" id="UP000652681"/>
    </source>
</evidence>
<evidence type="ECO:0000256" key="1">
    <source>
        <dbReference type="ARBA" id="ARBA00009922"/>
    </source>
</evidence>
<name>A0A8J6PRR5_9FLAO</name>
<comment type="similarity">
    <text evidence="1">Belongs to the helicase family. UvrD subfamily.</text>
</comment>
<dbReference type="Proteomes" id="UP000652681">
    <property type="component" value="Unassembled WGS sequence"/>
</dbReference>
<sequence length="773" mass="87492">MSYLDGLNPSQRAAVENIYGPTMVIAGAGSGKTRVLTFRIAYMMEQGVDPFNILALTFTNKAAKEMQERIAKISSSGAMGHYGASEAKHLTMGTFHSVFSRILRFNADRIGYPVNFTIYDTQDSKSLIKDVIKELKLDDKTYKPSTVLGRISTAKNNLVSADEYLQNEEIMTEDRMARRPELGRIYKAYSTRCFKSGAMDFDDLLYQTYVLLRDFPDVLGYYQQKFKYILVDEYQDTNYAQYMIVKMLAAAYENLCVVGDDAQSIYSFRGANIQNILNFKKDYPDFKLFKLEQNYRSTKNIVDAANSVISRNIDQIKKDVWTDNDEGQLLNVVRTLTDNEEGKLVANRLFDIKSQEGCSFNDFAILYRTNRQSRSFEEALRKLNIPYKIYGGLSFYQRKEIKDLLAYFRLTTNHRDEEAFKRVINYPKRGIGKTTIENIVIASTTYGLPIWDVITNMDQYPVQMNGSTRHKIEEFATMIRSFSAQLEKLNAYDLGQHIAKSSGILKDLYAEKEKGPEEVERYQNIEELLAGLKEFTVSKEEGESASLAEFMIDVALLTDADEDKGDDRNHVTMMTIHSSKGLEFTHVFLVGLEENLFPSQMALQSRTETEEERRLFYVAVTRAMKSCTLTYAASRFQWGSLTTSEPSRFIDEINPKFLHFETPQRGPGRSLNTGRPLGGGFGTTGGGLNRSLGSVSQRPAAEVQNMKPVSQATGGKADTSDLKVGYNVLHDRFGKGKVTKIEGQGPDKKATIFFPHHGAKNILLRFANLTVVD</sequence>
<evidence type="ECO:0000256" key="12">
    <source>
        <dbReference type="PROSITE-ProRule" id="PRU00560"/>
    </source>
</evidence>
<dbReference type="Pfam" id="PF00580">
    <property type="entry name" value="UvrD-helicase"/>
    <property type="match status" value="1"/>
</dbReference>
<evidence type="ECO:0000256" key="6">
    <source>
        <dbReference type="ARBA" id="ARBA00023125"/>
    </source>
</evidence>
<evidence type="ECO:0000256" key="8">
    <source>
        <dbReference type="ARBA" id="ARBA00034617"/>
    </source>
</evidence>
<gene>
    <name evidence="16" type="ORF">H9Y05_13580</name>
</gene>
<evidence type="ECO:0000256" key="9">
    <source>
        <dbReference type="ARBA" id="ARBA00034808"/>
    </source>
</evidence>
<dbReference type="GO" id="GO:0000725">
    <property type="term" value="P:recombinational repair"/>
    <property type="evidence" value="ECO:0007669"/>
    <property type="project" value="TreeGrafter"/>
</dbReference>
<dbReference type="GO" id="GO:0016787">
    <property type="term" value="F:hydrolase activity"/>
    <property type="evidence" value="ECO:0007669"/>
    <property type="project" value="UniProtKB-UniRule"/>
</dbReference>
<keyword evidence="2 12" id="KW-0547">Nucleotide-binding</keyword>
<comment type="caution">
    <text evidence="16">The sequence shown here is derived from an EMBL/GenBank/DDBJ whole genome shotgun (WGS) entry which is preliminary data.</text>
</comment>
<dbReference type="PROSITE" id="PS51198">
    <property type="entry name" value="UVRD_HELICASE_ATP_BIND"/>
    <property type="match status" value="1"/>
</dbReference>
<evidence type="ECO:0000313" key="16">
    <source>
        <dbReference type="EMBL" id="MBC9813503.1"/>
    </source>
</evidence>
<dbReference type="PROSITE" id="PS51217">
    <property type="entry name" value="UVRD_HELICASE_CTER"/>
    <property type="match status" value="1"/>
</dbReference>
<dbReference type="GO" id="GO:0005524">
    <property type="term" value="F:ATP binding"/>
    <property type="evidence" value="ECO:0007669"/>
    <property type="project" value="UniProtKB-UniRule"/>
</dbReference>
<keyword evidence="5 12" id="KW-0067">ATP-binding</keyword>
<evidence type="ECO:0000256" key="11">
    <source>
        <dbReference type="ARBA" id="ARBA00048988"/>
    </source>
</evidence>
<dbReference type="InterPro" id="IPR027417">
    <property type="entry name" value="P-loop_NTPase"/>
</dbReference>
<feature type="binding site" evidence="12">
    <location>
        <begin position="26"/>
        <end position="33"/>
    </location>
    <ligand>
        <name>ATP</name>
        <dbReference type="ChEBI" id="CHEBI:30616"/>
    </ligand>
</feature>
<dbReference type="GO" id="GO:0043138">
    <property type="term" value="F:3'-5' DNA helicase activity"/>
    <property type="evidence" value="ECO:0007669"/>
    <property type="project" value="UniProtKB-EC"/>
</dbReference>
<dbReference type="Pfam" id="PF13361">
    <property type="entry name" value="UvrD_C"/>
    <property type="match status" value="1"/>
</dbReference>
<evidence type="ECO:0000256" key="7">
    <source>
        <dbReference type="ARBA" id="ARBA00023235"/>
    </source>
</evidence>
<keyword evidence="4 12" id="KW-0347">Helicase</keyword>
<evidence type="ECO:0000259" key="14">
    <source>
        <dbReference type="PROSITE" id="PS51198"/>
    </source>
</evidence>
<feature type="domain" description="UvrD-like helicase C-terminal" evidence="15">
    <location>
        <begin position="299"/>
        <end position="581"/>
    </location>
</feature>
<feature type="region of interest" description="Disordered" evidence="13">
    <location>
        <begin position="683"/>
        <end position="718"/>
    </location>
</feature>
<dbReference type="GO" id="GO:0005829">
    <property type="term" value="C:cytosol"/>
    <property type="evidence" value="ECO:0007669"/>
    <property type="project" value="TreeGrafter"/>
</dbReference>
<evidence type="ECO:0000256" key="13">
    <source>
        <dbReference type="SAM" id="MobiDB-lite"/>
    </source>
</evidence>
<dbReference type="EC" id="5.6.2.4" evidence="9"/>
<keyword evidence="3 12" id="KW-0378">Hydrolase</keyword>
<organism evidence="16 17">
    <name type="scientific">Taishania pollutisoli</name>
    <dbReference type="NCBI Taxonomy" id="2766479"/>
    <lineage>
        <taxon>Bacteria</taxon>
        <taxon>Pseudomonadati</taxon>
        <taxon>Bacteroidota</taxon>
        <taxon>Flavobacteriia</taxon>
        <taxon>Flavobacteriales</taxon>
        <taxon>Crocinitomicaceae</taxon>
        <taxon>Taishania</taxon>
    </lineage>
</organism>